<keyword evidence="4" id="KW-0964">Secreted</keyword>
<dbReference type="GO" id="GO:0097009">
    <property type="term" value="P:energy homeostasis"/>
    <property type="evidence" value="ECO:0007669"/>
    <property type="project" value="TreeGrafter"/>
</dbReference>
<feature type="chain" id="PRO_5040354324" description="Meteorin-like protein" evidence="9">
    <location>
        <begin position="22"/>
        <end position="374"/>
    </location>
</feature>
<feature type="compositionally biased region" description="Gly residues" evidence="8">
    <location>
        <begin position="196"/>
        <end position="206"/>
    </location>
</feature>
<feature type="region of interest" description="Disordered" evidence="8">
    <location>
        <begin position="252"/>
        <end position="272"/>
    </location>
</feature>
<comment type="caution">
    <text evidence="10">The sequence shown here is derived from an EMBL/GenBank/DDBJ whole genome shotgun (WGS) entry which is preliminary data.</text>
</comment>
<proteinExistence type="inferred from homology"/>
<keyword evidence="7" id="KW-1015">Disulfide bond</keyword>
<comment type="subcellular location">
    <subcellularLocation>
        <location evidence="1">Secreted</location>
    </subcellularLocation>
</comment>
<dbReference type="OrthoDB" id="6092325at2759"/>
<evidence type="ECO:0000256" key="8">
    <source>
        <dbReference type="SAM" id="MobiDB-lite"/>
    </source>
</evidence>
<evidence type="ECO:0000256" key="9">
    <source>
        <dbReference type="SAM" id="SignalP"/>
    </source>
</evidence>
<comment type="similarity">
    <text evidence="2">Belongs to the meteorin family.</text>
</comment>
<dbReference type="GO" id="GO:0005615">
    <property type="term" value="C:extracellular space"/>
    <property type="evidence" value="ECO:0007669"/>
    <property type="project" value="TreeGrafter"/>
</dbReference>
<feature type="signal peptide" evidence="9">
    <location>
        <begin position="1"/>
        <end position="21"/>
    </location>
</feature>
<dbReference type="InterPro" id="IPR051998">
    <property type="entry name" value="Meteorin-like"/>
</dbReference>
<gene>
    <name evidence="10" type="ORF">SKAU_G00118010</name>
</gene>
<reference evidence="10" key="1">
    <citation type="journal article" date="2023" name="Science">
        <title>Genome structures resolve the early diversification of teleost fishes.</title>
        <authorList>
            <person name="Parey E."/>
            <person name="Louis A."/>
            <person name="Montfort J."/>
            <person name="Bouchez O."/>
            <person name="Roques C."/>
            <person name="Iampietro C."/>
            <person name="Lluch J."/>
            <person name="Castinel A."/>
            <person name="Donnadieu C."/>
            <person name="Desvignes T."/>
            <person name="Floi Bucao C."/>
            <person name="Jouanno E."/>
            <person name="Wen M."/>
            <person name="Mejri S."/>
            <person name="Dirks R."/>
            <person name="Jansen H."/>
            <person name="Henkel C."/>
            <person name="Chen W.J."/>
            <person name="Zahm M."/>
            <person name="Cabau C."/>
            <person name="Klopp C."/>
            <person name="Thompson A.W."/>
            <person name="Robinson-Rechavi M."/>
            <person name="Braasch I."/>
            <person name="Lecointre G."/>
            <person name="Bobe J."/>
            <person name="Postlethwait J.H."/>
            <person name="Berthelot C."/>
            <person name="Roest Crollius H."/>
            <person name="Guiguen Y."/>
        </authorList>
    </citation>
    <scope>NUCLEOTIDE SEQUENCE</scope>
    <source>
        <strain evidence="10">WJC10195</strain>
    </source>
</reference>
<evidence type="ECO:0000313" key="11">
    <source>
        <dbReference type="Proteomes" id="UP001152622"/>
    </source>
</evidence>
<name>A0A9Q1FNL2_SYNKA</name>
<evidence type="ECO:0000256" key="6">
    <source>
        <dbReference type="ARBA" id="ARBA00022729"/>
    </source>
</evidence>
<dbReference type="EMBL" id="JAINUF010000004">
    <property type="protein sequence ID" value="KAJ8362970.1"/>
    <property type="molecule type" value="Genomic_DNA"/>
</dbReference>
<feature type="region of interest" description="Disordered" evidence="8">
    <location>
        <begin position="101"/>
        <end position="133"/>
    </location>
</feature>
<evidence type="ECO:0000313" key="10">
    <source>
        <dbReference type="EMBL" id="KAJ8362970.1"/>
    </source>
</evidence>
<evidence type="ECO:0000256" key="4">
    <source>
        <dbReference type="ARBA" id="ARBA00022525"/>
    </source>
</evidence>
<evidence type="ECO:0000256" key="1">
    <source>
        <dbReference type="ARBA" id="ARBA00004613"/>
    </source>
</evidence>
<sequence>MLSPFLAYFVAVLLLCRVASSQYSSDQCSWRGSGLTHEAHARDVEQVYLRCSQAAGLLTVCIKPRRTRAAPTSTWRRAATCGCCSASRSRPSAACTASASRRGRCSSRPPLTRTSAARSRPSSTSCSTAGRGLSCTRSRLPVSPVMMQIYSSPVCSSDFAGRGSIQGVEQEPGQSVVAVRLSRLFRQKSRVFSSAGGRGPAMGGTGEDAPPVRGEARGEASSSSPGRTPWWKGSSPRIQCLKIYGRTAAERSLTAPNLPPPPPVTSQPTTLATWQGSDRSAVLYKESVSSANTETEGKEAWHCGVSPYNGAREPETERGEGRGGGPTAGTKALCLAPTRGRCQTNTVPMHPWDPGLQYWDGPLVFPFSSQALNK</sequence>
<feature type="compositionally biased region" description="Basic and acidic residues" evidence="8">
    <location>
        <begin position="312"/>
        <end position="321"/>
    </location>
</feature>
<dbReference type="PANTHER" id="PTHR28593">
    <property type="entry name" value="METEORIN-LIKE PROTEIN"/>
    <property type="match status" value="1"/>
</dbReference>
<protein>
    <recommendedName>
        <fullName evidence="3">Meteorin-like protein</fullName>
    </recommendedName>
</protein>
<feature type="compositionally biased region" description="Low complexity" evidence="8">
    <location>
        <begin position="101"/>
        <end position="129"/>
    </location>
</feature>
<evidence type="ECO:0000256" key="5">
    <source>
        <dbReference type="ARBA" id="ARBA00022702"/>
    </source>
</evidence>
<evidence type="ECO:0000256" key="2">
    <source>
        <dbReference type="ARBA" id="ARBA00005669"/>
    </source>
</evidence>
<dbReference type="Proteomes" id="UP001152622">
    <property type="component" value="Chromosome 4"/>
</dbReference>
<accession>A0A9Q1FNL2</accession>
<dbReference type="GO" id="GO:0090336">
    <property type="term" value="P:positive regulation of brown fat cell differentiation"/>
    <property type="evidence" value="ECO:0007669"/>
    <property type="project" value="TreeGrafter"/>
</dbReference>
<evidence type="ECO:0000256" key="7">
    <source>
        <dbReference type="ARBA" id="ARBA00023157"/>
    </source>
</evidence>
<keyword evidence="5" id="KW-0372">Hormone</keyword>
<feature type="region of interest" description="Disordered" evidence="8">
    <location>
        <begin position="192"/>
        <end position="233"/>
    </location>
</feature>
<keyword evidence="11" id="KW-1185">Reference proteome</keyword>
<feature type="region of interest" description="Disordered" evidence="8">
    <location>
        <begin position="288"/>
        <end position="329"/>
    </location>
</feature>
<dbReference type="PANTHER" id="PTHR28593:SF1">
    <property type="entry name" value="METEORIN-LIKE PROTEIN"/>
    <property type="match status" value="1"/>
</dbReference>
<evidence type="ECO:0000256" key="3">
    <source>
        <dbReference type="ARBA" id="ARBA00016272"/>
    </source>
</evidence>
<dbReference type="GO" id="GO:0005179">
    <property type="term" value="F:hormone activity"/>
    <property type="evidence" value="ECO:0007669"/>
    <property type="project" value="UniProtKB-KW"/>
</dbReference>
<organism evidence="10 11">
    <name type="scientific">Synaphobranchus kaupii</name>
    <name type="common">Kaup's arrowtooth eel</name>
    <dbReference type="NCBI Taxonomy" id="118154"/>
    <lineage>
        <taxon>Eukaryota</taxon>
        <taxon>Metazoa</taxon>
        <taxon>Chordata</taxon>
        <taxon>Craniata</taxon>
        <taxon>Vertebrata</taxon>
        <taxon>Euteleostomi</taxon>
        <taxon>Actinopterygii</taxon>
        <taxon>Neopterygii</taxon>
        <taxon>Teleostei</taxon>
        <taxon>Anguilliformes</taxon>
        <taxon>Synaphobranchidae</taxon>
        <taxon>Synaphobranchus</taxon>
    </lineage>
</organism>
<keyword evidence="6 9" id="KW-0732">Signal</keyword>
<dbReference type="AlphaFoldDB" id="A0A9Q1FNL2"/>